<dbReference type="PATRIC" id="fig|1291379.3.peg.2733"/>
<name>S6A5B7_9SPIR</name>
<evidence type="ECO:0000313" key="1">
    <source>
        <dbReference type="EMBL" id="AGT45231.1"/>
    </source>
</evidence>
<organism evidence="1 2">
    <name type="scientific">Treponema pedis str. T A4</name>
    <dbReference type="NCBI Taxonomy" id="1291379"/>
    <lineage>
        <taxon>Bacteria</taxon>
        <taxon>Pseudomonadati</taxon>
        <taxon>Spirochaetota</taxon>
        <taxon>Spirochaetia</taxon>
        <taxon>Spirochaetales</taxon>
        <taxon>Treponemataceae</taxon>
        <taxon>Treponema</taxon>
    </lineage>
</organism>
<proteinExistence type="predicted"/>
<dbReference type="EMBL" id="CP004120">
    <property type="protein sequence ID" value="AGT45231.1"/>
    <property type="molecule type" value="Genomic_DNA"/>
</dbReference>
<dbReference type="AlphaFoldDB" id="S6A5B7"/>
<sequence>MKEKPIHLFRKALAVFAVKTKTQSTQSSQRGNRGLARHGTLKILAVFVLLAVKIKPQSSQSTQRRNKGAY</sequence>
<dbReference type="HOGENOM" id="CLU_2756629_0_0_12"/>
<gene>
    <name evidence="1" type="ORF">TPE_2759</name>
</gene>
<dbReference type="Proteomes" id="UP000015620">
    <property type="component" value="Chromosome"/>
</dbReference>
<protein>
    <submittedName>
        <fullName evidence="1">Uncharacterized protein</fullName>
    </submittedName>
</protein>
<evidence type="ECO:0000313" key="2">
    <source>
        <dbReference type="Proteomes" id="UP000015620"/>
    </source>
</evidence>
<dbReference type="KEGG" id="tped:TPE_2759"/>
<accession>S6A5B7</accession>
<dbReference type="STRING" id="1291379.TPE_2759"/>
<keyword evidence="2" id="KW-1185">Reference proteome</keyword>
<reference evidence="1 2" key="1">
    <citation type="journal article" date="2013" name="PLoS ONE">
        <title>Genome-Wide Relatedness of Treponema pedis, from Gingiva and Necrotic Skin Lesions of Pigs, with the Human Oral Pathogen Treponema denticola.</title>
        <authorList>
            <person name="Svartstrom O."/>
            <person name="Mushtaq M."/>
            <person name="Pringle M."/>
            <person name="Segerman B."/>
        </authorList>
    </citation>
    <scope>NUCLEOTIDE SEQUENCE [LARGE SCALE GENOMIC DNA]</scope>
    <source>
        <strain evidence="1">T A4</strain>
    </source>
</reference>